<dbReference type="EMBL" id="CAXITT010000193">
    <property type="protein sequence ID" value="CAL1535155.1"/>
    <property type="molecule type" value="Genomic_DNA"/>
</dbReference>
<dbReference type="InterPro" id="IPR051044">
    <property type="entry name" value="MAG_DAG_Lipase"/>
</dbReference>
<keyword evidence="3" id="KW-1185">Reference proteome</keyword>
<dbReference type="AlphaFoldDB" id="A0AAV2HM68"/>
<accession>A0AAV2HM68</accession>
<dbReference type="PRINTS" id="PR00111">
    <property type="entry name" value="ABHYDROLASE"/>
</dbReference>
<dbReference type="Pfam" id="PF12146">
    <property type="entry name" value="Hydrolase_4"/>
    <property type="match status" value="1"/>
</dbReference>
<gene>
    <name evidence="2" type="ORF">GSLYS_00009115001</name>
</gene>
<dbReference type="PANTHER" id="PTHR11614">
    <property type="entry name" value="PHOSPHOLIPASE-RELATED"/>
    <property type="match status" value="1"/>
</dbReference>
<evidence type="ECO:0000313" key="2">
    <source>
        <dbReference type="EMBL" id="CAL1535155.1"/>
    </source>
</evidence>
<feature type="domain" description="Serine aminopeptidase S33" evidence="1">
    <location>
        <begin position="31"/>
        <end position="267"/>
    </location>
</feature>
<dbReference type="Gene3D" id="3.40.50.1820">
    <property type="entry name" value="alpha/beta hydrolase"/>
    <property type="match status" value="1"/>
</dbReference>
<evidence type="ECO:0000259" key="1">
    <source>
        <dbReference type="Pfam" id="PF12146"/>
    </source>
</evidence>
<dbReference type="InterPro" id="IPR000073">
    <property type="entry name" value="AB_hydrolase_1"/>
</dbReference>
<dbReference type="FunFam" id="3.40.50.1820:FF:000117">
    <property type="entry name" value="Monoglyceride lipase, putative"/>
    <property type="match status" value="1"/>
</dbReference>
<proteinExistence type="predicted"/>
<protein>
    <recommendedName>
        <fullName evidence="1">Serine aminopeptidase S33 domain-containing protein</fullName>
    </recommendedName>
</protein>
<comment type="caution">
    <text evidence="2">The sequence shown here is derived from an EMBL/GenBank/DDBJ whole genome shotgun (WGS) entry which is preliminary data.</text>
</comment>
<sequence length="286" mass="32286">MTASNDSSESFFTNERGKKIYCKYWNKDIKSPRALAFISHGAGEHCLWYTELAHQLADKGLYVFSHDHEGHGQSEGSRMHITDFRHYINDVFQHTDTVSKQFPNVPIFIVGHSMGGAVSIVAALDRPDYFTGVVLIAPCVTPEQDTAGPIKIFFGKLASRIMPQCPVLWLDDKYISRDQAIRQKYKDDPLVYHGGMKAKWAISLLQALQEVESKLSTIQWPFLVLHGDSDKIVNSKGSEALYKQAASVDKTIKILKDCFHQLHNEPEPDGSKVKEEIVGWIVQRLP</sequence>
<organism evidence="2 3">
    <name type="scientific">Lymnaea stagnalis</name>
    <name type="common">Great pond snail</name>
    <name type="synonym">Helix stagnalis</name>
    <dbReference type="NCBI Taxonomy" id="6523"/>
    <lineage>
        <taxon>Eukaryota</taxon>
        <taxon>Metazoa</taxon>
        <taxon>Spiralia</taxon>
        <taxon>Lophotrochozoa</taxon>
        <taxon>Mollusca</taxon>
        <taxon>Gastropoda</taxon>
        <taxon>Heterobranchia</taxon>
        <taxon>Euthyneura</taxon>
        <taxon>Panpulmonata</taxon>
        <taxon>Hygrophila</taxon>
        <taxon>Lymnaeoidea</taxon>
        <taxon>Lymnaeidae</taxon>
        <taxon>Lymnaea</taxon>
    </lineage>
</organism>
<evidence type="ECO:0000313" key="3">
    <source>
        <dbReference type="Proteomes" id="UP001497497"/>
    </source>
</evidence>
<dbReference type="SUPFAM" id="SSF53474">
    <property type="entry name" value="alpha/beta-Hydrolases"/>
    <property type="match status" value="1"/>
</dbReference>
<name>A0AAV2HM68_LYMST</name>
<dbReference type="InterPro" id="IPR022742">
    <property type="entry name" value="Hydrolase_4"/>
</dbReference>
<reference evidence="2 3" key="1">
    <citation type="submission" date="2024-04" db="EMBL/GenBank/DDBJ databases">
        <authorList>
            <consortium name="Genoscope - CEA"/>
            <person name="William W."/>
        </authorList>
    </citation>
    <scope>NUCLEOTIDE SEQUENCE [LARGE SCALE GENOMIC DNA]</scope>
</reference>
<dbReference type="Proteomes" id="UP001497497">
    <property type="component" value="Unassembled WGS sequence"/>
</dbReference>
<dbReference type="InterPro" id="IPR029058">
    <property type="entry name" value="AB_hydrolase_fold"/>
</dbReference>